<comment type="caution">
    <text evidence="1">The sequence shown here is derived from an EMBL/GenBank/DDBJ whole genome shotgun (WGS) entry which is preliminary data.</text>
</comment>
<dbReference type="Proteomes" id="UP000322976">
    <property type="component" value="Unassembled WGS sequence"/>
</dbReference>
<evidence type="ECO:0000313" key="2">
    <source>
        <dbReference type="Proteomes" id="UP000322976"/>
    </source>
</evidence>
<gene>
    <name evidence="1" type="ORF">FWJ32_05145</name>
</gene>
<dbReference type="EMBL" id="VTPS01000006">
    <property type="protein sequence ID" value="TZE82397.1"/>
    <property type="molecule type" value="Genomic_DNA"/>
</dbReference>
<reference evidence="1 2" key="1">
    <citation type="submission" date="2019-08" db="EMBL/GenBank/DDBJ databases">
        <title>Calorimonas adulescens gen. nov., sp. nov., an anaerobic thermophilic bacterium from Sakhalin hot spring.</title>
        <authorList>
            <person name="Khomyakova M.A."/>
            <person name="Merkel A.Y."/>
            <person name="Novikov A."/>
            <person name="Bonch-Osmolovskaya E.A."/>
            <person name="Slobodkin A.I."/>
        </authorList>
    </citation>
    <scope>NUCLEOTIDE SEQUENCE [LARGE SCALE GENOMIC DNA]</scope>
    <source>
        <strain evidence="1 2">A05MB</strain>
    </source>
</reference>
<sequence>MIKKVGFSRALKLEWLNSTVEIYENTKDLETTRKLVKEYLTYKIKGRVSLSKCTGMLMDTWVDVPDEYRSFINKGIELYDGSDSEQKIILHWGALMVAFPIFTDISSTIGRFLYLHDSFNASSVKKRIYELWGERSTVERVVRYSLVTMSDFGVISRDKKAGEYKRGKCIVVDNPEHKLFLINSYMLATNRKTLQYDTIEEQYPLFPFKMNLATHEINGSNVLTLNRFDNQTFVVMK</sequence>
<dbReference type="RefSeq" id="WP_149544908.1">
    <property type="nucleotide sequence ID" value="NZ_VTPS01000006.1"/>
</dbReference>
<keyword evidence="2" id="KW-1185">Reference proteome</keyword>
<proteinExistence type="predicted"/>
<name>A0A5D8QDB8_9THEO</name>
<organism evidence="1 2">
    <name type="scientific">Calorimonas adulescens</name>
    <dbReference type="NCBI Taxonomy" id="2606906"/>
    <lineage>
        <taxon>Bacteria</taxon>
        <taxon>Bacillati</taxon>
        <taxon>Bacillota</taxon>
        <taxon>Clostridia</taxon>
        <taxon>Thermoanaerobacterales</taxon>
        <taxon>Thermoanaerobacteraceae</taxon>
        <taxon>Calorimonas</taxon>
    </lineage>
</organism>
<protein>
    <submittedName>
        <fullName evidence="1">Uncharacterized protein</fullName>
    </submittedName>
</protein>
<accession>A0A5D8QDB8</accession>
<evidence type="ECO:0000313" key="1">
    <source>
        <dbReference type="EMBL" id="TZE82397.1"/>
    </source>
</evidence>
<dbReference type="AlphaFoldDB" id="A0A5D8QDB8"/>